<dbReference type="OrthoDB" id="986911at2759"/>
<gene>
    <name evidence="3" type="ORF">Gohar_004479</name>
</gene>
<proteinExistence type="predicted"/>
<feature type="region of interest" description="Disordered" evidence="1">
    <location>
        <begin position="476"/>
        <end position="519"/>
    </location>
</feature>
<name>A0A7J9H7M0_9ROSI</name>
<evidence type="ECO:0000256" key="1">
    <source>
        <dbReference type="SAM" id="MobiDB-lite"/>
    </source>
</evidence>
<feature type="domain" description="Aminotransferase-like plant mobile" evidence="2">
    <location>
        <begin position="60"/>
        <end position="203"/>
    </location>
</feature>
<evidence type="ECO:0000313" key="3">
    <source>
        <dbReference type="EMBL" id="MBA0804925.1"/>
    </source>
</evidence>
<dbReference type="AlphaFoldDB" id="A0A7J9H7M0"/>
<dbReference type="PANTHER" id="PTHR46033">
    <property type="entry name" value="PROTEIN MAIN-LIKE 2"/>
    <property type="match status" value="1"/>
</dbReference>
<dbReference type="GO" id="GO:0010073">
    <property type="term" value="P:meristem maintenance"/>
    <property type="evidence" value="ECO:0007669"/>
    <property type="project" value="InterPro"/>
</dbReference>
<feature type="domain" description="Aminotransferase-like plant mobile" evidence="2">
    <location>
        <begin position="211"/>
        <end position="321"/>
    </location>
</feature>
<dbReference type="Pfam" id="PF10536">
    <property type="entry name" value="PMD"/>
    <property type="match status" value="2"/>
</dbReference>
<dbReference type="InterPro" id="IPR044824">
    <property type="entry name" value="MAIN-like"/>
</dbReference>
<evidence type="ECO:0000259" key="2">
    <source>
        <dbReference type="Pfam" id="PF10536"/>
    </source>
</evidence>
<dbReference type="PANTHER" id="PTHR46033:SF8">
    <property type="entry name" value="PROTEIN MAINTENANCE OF MERISTEMS-LIKE"/>
    <property type="match status" value="1"/>
</dbReference>
<organism evidence="3 4">
    <name type="scientific">Gossypium harknessii</name>
    <dbReference type="NCBI Taxonomy" id="34285"/>
    <lineage>
        <taxon>Eukaryota</taxon>
        <taxon>Viridiplantae</taxon>
        <taxon>Streptophyta</taxon>
        <taxon>Embryophyta</taxon>
        <taxon>Tracheophyta</taxon>
        <taxon>Spermatophyta</taxon>
        <taxon>Magnoliopsida</taxon>
        <taxon>eudicotyledons</taxon>
        <taxon>Gunneridae</taxon>
        <taxon>Pentapetalae</taxon>
        <taxon>rosids</taxon>
        <taxon>malvids</taxon>
        <taxon>Malvales</taxon>
        <taxon>Malvaceae</taxon>
        <taxon>Malvoideae</taxon>
        <taxon>Gossypium</taxon>
    </lineage>
</organism>
<accession>A0A7J9H7M0</accession>
<reference evidence="3 4" key="1">
    <citation type="journal article" date="2019" name="Genome Biol. Evol.">
        <title>Insights into the evolution of the New World diploid cottons (Gossypium, subgenus Houzingenia) based on genome sequencing.</title>
        <authorList>
            <person name="Grover C.E."/>
            <person name="Arick M.A. 2nd"/>
            <person name="Thrash A."/>
            <person name="Conover J.L."/>
            <person name="Sanders W.S."/>
            <person name="Peterson D.G."/>
            <person name="Frelichowski J.E."/>
            <person name="Scheffler J.A."/>
            <person name="Scheffler B.E."/>
            <person name="Wendel J.F."/>
        </authorList>
    </citation>
    <scope>NUCLEOTIDE SEQUENCE [LARGE SCALE GENOMIC DNA]</scope>
    <source>
        <strain evidence="3">0</strain>
        <tissue evidence="3">Leaf</tissue>
    </source>
</reference>
<evidence type="ECO:0000313" key="4">
    <source>
        <dbReference type="Proteomes" id="UP000593560"/>
    </source>
</evidence>
<sequence>MDRQLICLDDEHISVDQMKMPVDRVLQCFIHNLPGPSSPLIENYLRETGFWHVDNIGRGCKLDPKLISTFVERWRPETHTFYLPCGECTITLEDVQLQLRLPMDESVLTESAQSADWGAICYDLLGKISETIYGGRIDMGQLRETFLVLGDDSTQVKRVRYARAYIPQILEGYLMPDKSQNLVHLMWLLKLIDFKAVGELSWGYGGIPTALEDIRLLLDQQLEAHFQWTPYEDSVIRAVIPDEFLQNPNIWHVRVPLVSYATVEMHQTDRVLQQFKFRHPIPMAHEMLDDEHKIDLQRPNTHWSLFHSEYIEIWENRIYGKPYLLSEEERRWQIRVEREQQGPLNPRIRGGETGPSTAPTQSLALTEQATMPTPQPLQIMPNAYPNSYVYPNPYMYPFSTPMLGWNVWPDASHFLMAPTQLMIYRSLSQEGPHEAPSGSSTHFQSPSPYGIQVGYAHLPWVMQTHPRSLFYQYELSSQHPQLEANPEQPQPRPEAEPRKNPKRNRQPPPCGIDSDRHMH</sequence>
<keyword evidence="4" id="KW-1185">Reference proteome</keyword>
<dbReference type="Proteomes" id="UP000593560">
    <property type="component" value="Unassembled WGS sequence"/>
</dbReference>
<protein>
    <recommendedName>
        <fullName evidence="2">Aminotransferase-like plant mobile domain-containing protein</fullName>
    </recommendedName>
</protein>
<dbReference type="InterPro" id="IPR019557">
    <property type="entry name" value="AminoTfrase-like_pln_mobile"/>
</dbReference>
<dbReference type="EMBL" id="JABFAD010000008">
    <property type="protein sequence ID" value="MBA0804925.1"/>
    <property type="molecule type" value="Genomic_DNA"/>
</dbReference>
<comment type="caution">
    <text evidence="3">The sequence shown here is derived from an EMBL/GenBank/DDBJ whole genome shotgun (WGS) entry which is preliminary data.</text>
</comment>